<dbReference type="RefSeq" id="WP_143014907.1">
    <property type="nucleotide sequence ID" value="NZ_FNAD01000008.1"/>
</dbReference>
<dbReference type="OrthoDB" id="4827344at2"/>
<sequence length="304" mass="33332">MGMKDRLEQMKQRAQDAGKLVADVTVETAREKRDAATGFARSKVDAATGYAVDKRDAAQQYAVDKRDAAQTLASDAKSAFKEGDLEELLGRLPLPTSPVAEEWQWSLAKLITSGNKPPTGTGMLLGLLDNFGTIDIGPEEVGFDGATAKWHKVKAIRTRSLDGIIQKLSTDSFTETVENLLPPVPGRGWVSEKATSAVFTLWAMVADLAIRDPEAGRRQVVCEIEYKGWIRTKEAETGFFTGPVMTLLPGLDQVFRAEADRRGILVEEGEQTAIETGEARVAWLREKHAAIVAKREAAQKELEY</sequence>
<dbReference type="EMBL" id="FNAD01000008">
    <property type="protein sequence ID" value="SDD84512.1"/>
    <property type="molecule type" value="Genomic_DNA"/>
</dbReference>
<proteinExistence type="predicted"/>
<dbReference type="STRING" id="58114.SAMN05216270_10892"/>
<name>A0A1G6Y2I2_9ACTN</name>
<evidence type="ECO:0000313" key="2">
    <source>
        <dbReference type="Proteomes" id="UP000198949"/>
    </source>
</evidence>
<protein>
    <submittedName>
        <fullName evidence="1">Uncharacterized protein</fullName>
    </submittedName>
</protein>
<dbReference type="AlphaFoldDB" id="A0A1G6Y2I2"/>
<dbReference type="Proteomes" id="UP000198949">
    <property type="component" value="Unassembled WGS sequence"/>
</dbReference>
<keyword evidence="2" id="KW-1185">Reference proteome</keyword>
<evidence type="ECO:0000313" key="1">
    <source>
        <dbReference type="EMBL" id="SDD84512.1"/>
    </source>
</evidence>
<reference evidence="2" key="1">
    <citation type="submission" date="2016-10" db="EMBL/GenBank/DDBJ databases">
        <authorList>
            <person name="Varghese N."/>
            <person name="Submissions S."/>
        </authorList>
    </citation>
    <scope>NUCLEOTIDE SEQUENCE [LARGE SCALE GENOMIC DNA]</scope>
    <source>
        <strain evidence="2">CGMCC 4.3516</strain>
    </source>
</reference>
<gene>
    <name evidence="1" type="ORF">SAMN05216270_10892</name>
</gene>
<organism evidence="1 2">
    <name type="scientific">Glycomyces harbinensis</name>
    <dbReference type="NCBI Taxonomy" id="58114"/>
    <lineage>
        <taxon>Bacteria</taxon>
        <taxon>Bacillati</taxon>
        <taxon>Actinomycetota</taxon>
        <taxon>Actinomycetes</taxon>
        <taxon>Glycomycetales</taxon>
        <taxon>Glycomycetaceae</taxon>
        <taxon>Glycomyces</taxon>
    </lineage>
</organism>
<accession>A0A1G6Y2I2</accession>